<organism evidence="1 2">
    <name type="scientific">Gordonia pseudamarae</name>
    <dbReference type="NCBI Taxonomy" id="2831662"/>
    <lineage>
        <taxon>Bacteria</taxon>
        <taxon>Bacillati</taxon>
        <taxon>Actinomycetota</taxon>
        <taxon>Actinomycetes</taxon>
        <taxon>Mycobacteriales</taxon>
        <taxon>Gordoniaceae</taxon>
        <taxon>Gordonia</taxon>
    </lineage>
</organism>
<keyword evidence="2" id="KW-1185">Reference proteome</keyword>
<proteinExistence type="predicted"/>
<accession>A0ABX6IEY1</accession>
<sequence>MATFVLDGKASAELPRRPIAVALTVGGAVGPGARLLARARDGREVRVVQHTGSLLILPRVDVEVVVAAVPDGGRDRFDQGTVLHVTLGPDDSGDIGADVIQLAPRDVSGLSFLELATLAPQDQHLGEGASVRVTTRLAIPDAPLPPVAAQARVACRGVLHADQIDEAHRVTMGCVVDTSVSMAPLFASGMVAAAADIVAGMAAVLSTGEPITLTVPGPATAGQQSFAGDALGGHLGAVPAPGLGFSVDVNAAITRPGGRSLTVVLTDGAGVVDTVKGVLALVLSDCSSATDGPGFAGSRCPLPPPGVDGREFLAGQPQLVSRVVGELLAAAGLAASSSVASSSVARDIR</sequence>
<gene>
    <name evidence="1" type="ORF">GII31_00850</name>
</gene>
<dbReference type="Proteomes" id="UP001059836">
    <property type="component" value="Chromosome"/>
</dbReference>
<name>A0ABX6IEY1_9ACTN</name>
<protein>
    <submittedName>
        <fullName evidence="1">Uncharacterized protein</fullName>
    </submittedName>
</protein>
<reference evidence="1" key="1">
    <citation type="journal article" date="2021" name="Nat. Microbiol.">
        <title>Cocultivation of an ultrasmall environmental parasitic bacterium with lytic ability against bacteria associated with wastewater foams.</title>
        <authorList>
            <person name="Batinovic S."/>
            <person name="Rose J.J.A."/>
            <person name="Ratcliffe J."/>
            <person name="Seviour R.J."/>
            <person name="Petrovski S."/>
        </authorList>
    </citation>
    <scope>NUCLEOTIDE SEQUENCE</scope>
    <source>
        <strain evidence="1">CON9</strain>
    </source>
</reference>
<evidence type="ECO:0000313" key="2">
    <source>
        <dbReference type="Proteomes" id="UP001059836"/>
    </source>
</evidence>
<dbReference type="RefSeq" id="WP_213245925.1">
    <property type="nucleotide sequence ID" value="NZ_CP045806.1"/>
</dbReference>
<dbReference type="EMBL" id="CP045809">
    <property type="protein sequence ID" value="QHN33671.1"/>
    <property type="molecule type" value="Genomic_DNA"/>
</dbReference>
<evidence type="ECO:0000313" key="1">
    <source>
        <dbReference type="EMBL" id="QHN33671.1"/>
    </source>
</evidence>